<protein>
    <submittedName>
        <fullName evidence="2">Uncharacterized protein</fullName>
    </submittedName>
</protein>
<evidence type="ECO:0000256" key="1">
    <source>
        <dbReference type="SAM" id="MobiDB-lite"/>
    </source>
</evidence>
<name>F4SBV3_MELLP</name>
<feature type="region of interest" description="Disordered" evidence="1">
    <location>
        <begin position="30"/>
        <end position="49"/>
    </location>
</feature>
<organism evidence="3">
    <name type="scientific">Melampsora larici-populina (strain 98AG31 / pathotype 3-4-7)</name>
    <name type="common">Poplar leaf rust fungus</name>
    <dbReference type="NCBI Taxonomy" id="747676"/>
    <lineage>
        <taxon>Eukaryota</taxon>
        <taxon>Fungi</taxon>
        <taxon>Dikarya</taxon>
        <taxon>Basidiomycota</taxon>
        <taxon>Pucciniomycotina</taxon>
        <taxon>Pucciniomycetes</taxon>
        <taxon>Pucciniales</taxon>
        <taxon>Melampsoraceae</taxon>
        <taxon>Melampsora</taxon>
    </lineage>
</organism>
<evidence type="ECO:0000313" key="3">
    <source>
        <dbReference type="Proteomes" id="UP000001072"/>
    </source>
</evidence>
<evidence type="ECO:0000313" key="2">
    <source>
        <dbReference type="EMBL" id="EGF97864.1"/>
    </source>
</evidence>
<sequence length="187" mass="20340">MSDTHVDHDTHGDPATSSDPLNAAQALSTFPLTGTTDQTKNTGDTDGVAGKADIINSGTDRVTLHSVCGFEVFLSDHVFDTRQLWNLSLPLVNWPELLPKDCNAIMLAVIRGDGSSLVFTSRPAHIQMTNEVVHSSDFRVTVKATLSDSGRQVSIGVRRFNTHEVNFGTYLGVAKSYLHVATNLNRF</sequence>
<feature type="compositionally biased region" description="Polar residues" evidence="1">
    <location>
        <begin position="30"/>
        <end position="44"/>
    </location>
</feature>
<dbReference type="GeneID" id="18931298"/>
<dbReference type="Proteomes" id="UP000001072">
    <property type="component" value="Unassembled WGS sequence"/>
</dbReference>
<feature type="region of interest" description="Disordered" evidence="1">
    <location>
        <begin position="1"/>
        <end position="21"/>
    </location>
</feature>
<dbReference type="VEuPathDB" id="FungiDB:MELLADRAFT_69708"/>
<proteinExistence type="predicted"/>
<dbReference type="RefSeq" id="XP_007418853.1">
    <property type="nucleotide sequence ID" value="XM_007418791.1"/>
</dbReference>
<dbReference type="EMBL" id="GL883195">
    <property type="protein sequence ID" value="EGF97864.1"/>
    <property type="molecule type" value="Genomic_DNA"/>
</dbReference>
<dbReference type="KEGG" id="mlr:MELLADRAFT_69708"/>
<reference evidence="3" key="1">
    <citation type="journal article" date="2011" name="Proc. Natl. Acad. Sci. U.S.A.">
        <title>Obligate biotrophy features unraveled by the genomic analysis of rust fungi.</title>
        <authorList>
            <person name="Duplessis S."/>
            <person name="Cuomo C.A."/>
            <person name="Lin Y.-C."/>
            <person name="Aerts A."/>
            <person name="Tisserant E."/>
            <person name="Veneault-Fourrey C."/>
            <person name="Joly D.L."/>
            <person name="Hacquard S."/>
            <person name="Amselem J."/>
            <person name="Cantarel B.L."/>
            <person name="Chiu R."/>
            <person name="Coutinho P.M."/>
            <person name="Feau N."/>
            <person name="Field M."/>
            <person name="Frey P."/>
            <person name="Gelhaye E."/>
            <person name="Goldberg J."/>
            <person name="Grabherr M.G."/>
            <person name="Kodira C.D."/>
            <person name="Kohler A."/>
            <person name="Kuees U."/>
            <person name="Lindquist E.A."/>
            <person name="Lucas S.M."/>
            <person name="Mago R."/>
            <person name="Mauceli E."/>
            <person name="Morin E."/>
            <person name="Murat C."/>
            <person name="Pangilinan J.L."/>
            <person name="Park R."/>
            <person name="Pearson M."/>
            <person name="Quesneville H."/>
            <person name="Rouhier N."/>
            <person name="Sakthikumar S."/>
            <person name="Salamov A.A."/>
            <person name="Schmutz J."/>
            <person name="Selles B."/>
            <person name="Shapiro H."/>
            <person name="Tanguay P."/>
            <person name="Tuskan G.A."/>
            <person name="Henrissat B."/>
            <person name="Van de Peer Y."/>
            <person name="Rouze P."/>
            <person name="Ellis J.G."/>
            <person name="Dodds P.N."/>
            <person name="Schein J.E."/>
            <person name="Zhong S."/>
            <person name="Hamelin R.C."/>
            <person name="Grigoriev I.V."/>
            <person name="Szabo L.J."/>
            <person name="Martin F."/>
        </authorList>
    </citation>
    <scope>NUCLEOTIDE SEQUENCE [LARGE SCALE GENOMIC DNA]</scope>
    <source>
        <strain evidence="3">98AG31 / pathotype 3-4-7</strain>
    </source>
</reference>
<gene>
    <name evidence="2" type="ORF">MELLADRAFT_69708</name>
</gene>
<dbReference type="AlphaFoldDB" id="F4SBV3"/>
<accession>F4SBV3</accession>
<dbReference type="HOGENOM" id="CLU_1448005_0_0_1"/>
<feature type="compositionally biased region" description="Basic and acidic residues" evidence="1">
    <location>
        <begin position="1"/>
        <end position="12"/>
    </location>
</feature>
<keyword evidence="3" id="KW-1185">Reference proteome</keyword>
<dbReference type="InParanoid" id="F4SBV3"/>